<dbReference type="CDD" id="cd07185">
    <property type="entry name" value="OmpA_C-like"/>
    <property type="match status" value="1"/>
</dbReference>
<evidence type="ECO:0000256" key="6">
    <source>
        <dbReference type="ARBA" id="ARBA00023065"/>
    </source>
</evidence>
<keyword evidence="9" id="KW-0998">Cell outer membrane</keyword>
<dbReference type="PANTHER" id="PTHR30329">
    <property type="entry name" value="STATOR ELEMENT OF FLAGELLAR MOTOR COMPLEX"/>
    <property type="match status" value="1"/>
</dbReference>
<comment type="caution">
    <text evidence="13">The sequence shown here is derived from an EMBL/GenBank/DDBJ whole genome shotgun (WGS) entry which is preliminary data.</text>
</comment>
<accession>A0ABT5UYH2</accession>
<evidence type="ECO:0000256" key="3">
    <source>
        <dbReference type="ARBA" id="ARBA00022448"/>
    </source>
</evidence>
<evidence type="ECO:0000313" key="13">
    <source>
        <dbReference type="EMBL" id="MDE1514462.1"/>
    </source>
</evidence>
<dbReference type="PANTHER" id="PTHR30329:SF21">
    <property type="entry name" value="LIPOPROTEIN YIAD-RELATED"/>
    <property type="match status" value="1"/>
</dbReference>
<sequence length="318" mass="34466">MKKLAAIISATLFLASSAAVAELYVGGKVGQTWLNDACLTGQPCDDDSQMLGAIMGYQANQWLSLEGGFDYLGKFTGAGLNDRKTKAITLAPKLSIPLSEKFALYGKLGGAFVDYGSKDDYSYLGAAGLEFNANHNVTLRLEYQNITDINNDIIRASAESATLGMVYKFGAVEQPAPVIEARPAEPAPVEKVAVTKTFTFQRLDSSSTFASDSAELKPDVMPKLDKVVGYLNQYPQAKVEVVGHTDSTASEAYNQKLSERRAQSVAKALETKGIEQSRITAKGEGELKPIATNKTAEGRQQNRRVELVIPEFEYQVTE</sequence>
<evidence type="ECO:0000256" key="1">
    <source>
        <dbReference type="ARBA" id="ARBA00004571"/>
    </source>
</evidence>
<keyword evidence="8 10" id="KW-0472">Membrane</keyword>
<dbReference type="PROSITE" id="PS51123">
    <property type="entry name" value="OMPA_2"/>
    <property type="match status" value="1"/>
</dbReference>
<feature type="signal peptide" evidence="11">
    <location>
        <begin position="1"/>
        <end position="21"/>
    </location>
</feature>
<comment type="similarity">
    <text evidence="2">Belongs to the outer membrane OOP (TC 1.B.6) superfamily. OmpA family.</text>
</comment>
<keyword evidence="4" id="KW-1134">Transmembrane beta strand</keyword>
<dbReference type="Pfam" id="PF01389">
    <property type="entry name" value="OmpA_membrane"/>
    <property type="match status" value="1"/>
</dbReference>
<name>A0ABT5UYH2_9VIBR</name>
<dbReference type="PRINTS" id="PR01021">
    <property type="entry name" value="OMPADOMAIN"/>
</dbReference>
<dbReference type="EMBL" id="JARBFT010000004">
    <property type="protein sequence ID" value="MDE1514462.1"/>
    <property type="molecule type" value="Genomic_DNA"/>
</dbReference>
<dbReference type="SUPFAM" id="SSF103088">
    <property type="entry name" value="OmpA-like"/>
    <property type="match status" value="1"/>
</dbReference>
<evidence type="ECO:0000256" key="7">
    <source>
        <dbReference type="ARBA" id="ARBA00023114"/>
    </source>
</evidence>
<dbReference type="InterPro" id="IPR050330">
    <property type="entry name" value="Bact_OuterMem_StrucFunc"/>
</dbReference>
<comment type="subcellular location">
    <subcellularLocation>
        <location evidence="1">Cell outer membrane</location>
        <topology evidence="1">Multi-pass membrane protein</topology>
    </subcellularLocation>
</comment>
<dbReference type="Proteomes" id="UP001216189">
    <property type="component" value="Unassembled WGS sequence"/>
</dbReference>
<keyword evidence="5" id="KW-0812">Transmembrane</keyword>
<keyword evidence="7" id="KW-0626">Porin</keyword>
<dbReference type="InterPro" id="IPR006664">
    <property type="entry name" value="OMP_bac"/>
</dbReference>
<dbReference type="InterPro" id="IPR006665">
    <property type="entry name" value="OmpA-like"/>
</dbReference>
<gene>
    <name evidence="13" type="ORF">PUN32_05465</name>
</gene>
<evidence type="ECO:0000256" key="4">
    <source>
        <dbReference type="ARBA" id="ARBA00022452"/>
    </source>
</evidence>
<keyword evidence="11" id="KW-0732">Signal</keyword>
<dbReference type="Pfam" id="PF00691">
    <property type="entry name" value="OmpA"/>
    <property type="match status" value="1"/>
</dbReference>
<evidence type="ECO:0000259" key="12">
    <source>
        <dbReference type="PROSITE" id="PS51123"/>
    </source>
</evidence>
<dbReference type="SUPFAM" id="SSF56925">
    <property type="entry name" value="OMPA-like"/>
    <property type="match status" value="1"/>
</dbReference>
<dbReference type="RefSeq" id="WP_274722147.1">
    <property type="nucleotide sequence ID" value="NZ_JARBFT010000004.1"/>
</dbReference>
<feature type="domain" description="OmpA-like" evidence="12">
    <location>
        <begin position="196"/>
        <end position="313"/>
    </location>
</feature>
<evidence type="ECO:0000256" key="5">
    <source>
        <dbReference type="ARBA" id="ARBA00022692"/>
    </source>
</evidence>
<evidence type="ECO:0000256" key="11">
    <source>
        <dbReference type="SAM" id="SignalP"/>
    </source>
</evidence>
<protein>
    <submittedName>
        <fullName evidence="13">OmpA family protein</fullName>
    </submittedName>
</protein>
<keyword evidence="6" id="KW-0406">Ion transport</keyword>
<keyword evidence="3" id="KW-0813">Transport</keyword>
<organism evidence="13 14">
    <name type="scientific">Vibrio chanodichtyis</name>
    <dbReference type="NCBI Taxonomy" id="3027932"/>
    <lineage>
        <taxon>Bacteria</taxon>
        <taxon>Pseudomonadati</taxon>
        <taxon>Pseudomonadota</taxon>
        <taxon>Gammaproteobacteria</taxon>
        <taxon>Vibrionales</taxon>
        <taxon>Vibrionaceae</taxon>
        <taxon>Vibrio</taxon>
    </lineage>
</organism>
<dbReference type="Gene3D" id="2.40.160.20">
    <property type="match status" value="1"/>
</dbReference>
<reference evidence="13 14" key="1">
    <citation type="submission" date="2023-02" db="EMBL/GenBank/DDBJ databases">
        <title>Vibrio intestini sp. nov., a close relative of Vibrio cholerae isolated from the intestine of Healthy Culter dabryi.</title>
        <authorList>
            <person name="Wu N."/>
        </authorList>
    </citation>
    <scope>NUCLEOTIDE SEQUENCE [LARGE SCALE GENOMIC DNA]</scope>
    <source>
        <strain evidence="13 14">DSL-7</strain>
    </source>
</reference>
<feature type="chain" id="PRO_5046782951" evidence="11">
    <location>
        <begin position="22"/>
        <end position="318"/>
    </location>
</feature>
<evidence type="ECO:0000256" key="2">
    <source>
        <dbReference type="ARBA" id="ARBA00005710"/>
    </source>
</evidence>
<evidence type="ECO:0000256" key="8">
    <source>
        <dbReference type="ARBA" id="ARBA00023136"/>
    </source>
</evidence>
<evidence type="ECO:0000313" key="14">
    <source>
        <dbReference type="Proteomes" id="UP001216189"/>
    </source>
</evidence>
<evidence type="ECO:0000256" key="10">
    <source>
        <dbReference type="PROSITE-ProRule" id="PRU00473"/>
    </source>
</evidence>
<dbReference type="InterPro" id="IPR000498">
    <property type="entry name" value="OmpA-like_TM_dom"/>
</dbReference>
<evidence type="ECO:0000256" key="9">
    <source>
        <dbReference type="ARBA" id="ARBA00023237"/>
    </source>
</evidence>
<keyword evidence="14" id="KW-1185">Reference proteome</keyword>
<dbReference type="InterPro" id="IPR036737">
    <property type="entry name" value="OmpA-like_sf"/>
</dbReference>
<dbReference type="InterPro" id="IPR011250">
    <property type="entry name" value="OMP/PagP_B-barrel"/>
</dbReference>
<dbReference type="Gene3D" id="3.30.1330.60">
    <property type="entry name" value="OmpA-like domain"/>
    <property type="match status" value="1"/>
</dbReference>
<proteinExistence type="inferred from homology"/>